<proteinExistence type="predicted"/>
<evidence type="ECO:0000259" key="1">
    <source>
        <dbReference type="Pfam" id="PF14311"/>
    </source>
</evidence>
<protein>
    <submittedName>
        <fullName evidence="2">Predicted protein</fullName>
    </submittedName>
</protein>
<dbReference type="RefSeq" id="XP_003061364.1">
    <property type="nucleotide sequence ID" value="XM_003061318.1"/>
</dbReference>
<dbReference type="GeneID" id="9687042"/>
<dbReference type="KEGG" id="mpp:MICPUCDRAFT_50952"/>
<dbReference type="PANTHER" id="PTHR37317:SF1">
    <property type="entry name" value="ZINC-RIBBON DOMAIN-CONTAINING PROTEIN-RELATED"/>
    <property type="match status" value="1"/>
</dbReference>
<dbReference type="EMBL" id="GG663744">
    <property type="protein sequence ID" value="EEH53994.1"/>
    <property type="molecule type" value="Genomic_DNA"/>
</dbReference>
<reference evidence="2 3" key="1">
    <citation type="journal article" date="2009" name="Science">
        <title>Green evolution and dynamic adaptations revealed by genomes of the marine picoeukaryotes Micromonas.</title>
        <authorList>
            <person name="Worden A.Z."/>
            <person name="Lee J.H."/>
            <person name="Mock T."/>
            <person name="Rouze P."/>
            <person name="Simmons M.P."/>
            <person name="Aerts A.L."/>
            <person name="Allen A.E."/>
            <person name="Cuvelier M.L."/>
            <person name="Derelle E."/>
            <person name="Everett M.V."/>
            <person name="Foulon E."/>
            <person name="Grimwood J."/>
            <person name="Gundlach H."/>
            <person name="Henrissat B."/>
            <person name="Napoli C."/>
            <person name="McDonald S.M."/>
            <person name="Parker M.S."/>
            <person name="Rombauts S."/>
            <person name="Salamov A."/>
            <person name="Von Dassow P."/>
            <person name="Badger J.H."/>
            <person name="Coutinho P.M."/>
            <person name="Demir E."/>
            <person name="Dubchak I."/>
            <person name="Gentemann C."/>
            <person name="Eikrem W."/>
            <person name="Gready J.E."/>
            <person name="John U."/>
            <person name="Lanier W."/>
            <person name="Lindquist E.A."/>
            <person name="Lucas S."/>
            <person name="Mayer K.F."/>
            <person name="Moreau H."/>
            <person name="Not F."/>
            <person name="Otillar R."/>
            <person name="Panaud O."/>
            <person name="Pangilinan J."/>
            <person name="Paulsen I."/>
            <person name="Piegu B."/>
            <person name="Poliakov A."/>
            <person name="Robbens S."/>
            <person name="Schmutz J."/>
            <person name="Toulza E."/>
            <person name="Wyss T."/>
            <person name="Zelensky A."/>
            <person name="Zhou K."/>
            <person name="Armbrust E.V."/>
            <person name="Bhattacharya D."/>
            <person name="Goodenough U.W."/>
            <person name="Van de Peer Y."/>
            <person name="Grigoriev I.V."/>
        </authorList>
    </citation>
    <scope>NUCLEOTIDE SEQUENCE [LARGE SCALE GENOMIC DNA]</scope>
    <source>
        <strain evidence="2 3">CCMP1545</strain>
    </source>
</reference>
<organism evidence="3">
    <name type="scientific">Micromonas pusilla (strain CCMP1545)</name>
    <name type="common">Picoplanktonic green alga</name>
    <dbReference type="NCBI Taxonomy" id="564608"/>
    <lineage>
        <taxon>Eukaryota</taxon>
        <taxon>Viridiplantae</taxon>
        <taxon>Chlorophyta</taxon>
        <taxon>Mamiellophyceae</taxon>
        <taxon>Mamiellales</taxon>
        <taxon>Mamiellaceae</taxon>
        <taxon>Micromonas</taxon>
    </lineage>
</organism>
<dbReference type="InterPro" id="IPR025487">
    <property type="entry name" value="DUF4379"/>
</dbReference>
<dbReference type="Proteomes" id="UP000001876">
    <property type="component" value="Unassembled WGS sequence"/>
</dbReference>
<accession>C1N0B0</accession>
<sequence>MSPKGTGKPFIEWCAENGERGEKLLKEYCDADRGAAEVAKGSNYRALWKCSSAGCGHEWRAQVGTRTLSDRPHGCPKCNPGGSNGVTPTDNFLTWCAQNGRRGAELLREYRDPKKLPDEVKKGSNYEALWKCAKCKHRWRTKMNNRTRRVRPIRCPQCNPPGATKRRKQE</sequence>
<gene>
    <name evidence="2" type="ORF">MICPUCDRAFT_50952</name>
</gene>
<name>C1N0B0_MICPC</name>
<evidence type="ECO:0000313" key="2">
    <source>
        <dbReference type="EMBL" id="EEH53994.1"/>
    </source>
</evidence>
<dbReference type="Pfam" id="PF14311">
    <property type="entry name" value="DUF4379"/>
    <property type="match status" value="2"/>
</dbReference>
<dbReference type="OrthoDB" id="501164at2759"/>
<keyword evidence="3" id="KW-1185">Reference proteome</keyword>
<evidence type="ECO:0000313" key="3">
    <source>
        <dbReference type="Proteomes" id="UP000001876"/>
    </source>
</evidence>
<feature type="domain" description="Treble clef zinc finger" evidence="1">
    <location>
        <begin position="106"/>
        <end position="160"/>
    </location>
</feature>
<dbReference type="AlphaFoldDB" id="C1N0B0"/>
<dbReference type="PANTHER" id="PTHR37317">
    <property type="entry name" value="BLR8090 PROTEIN"/>
    <property type="match status" value="1"/>
</dbReference>
<feature type="domain" description="Treble clef zinc finger" evidence="1">
    <location>
        <begin position="24"/>
        <end position="80"/>
    </location>
</feature>